<name>A0A2S2DSS6_9BACT</name>
<dbReference type="Proteomes" id="UP000245468">
    <property type="component" value="Chromosome"/>
</dbReference>
<dbReference type="EMBL" id="CP029346">
    <property type="protein sequence ID" value="AWL08426.1"/>
    <property type="molecule type" value="Genomic_DNA"/>
</dbReference>
<keyword evidence="2" id="KW-1185">Reference proteome</keyword>
<gene>
    <name evidence="1" type="ORF">HME7025_00554</name>
</gene>
<evidence type="ECO:0000313" key="2">
    <source>
        <dbReference type="Proteomes" id="UP000245468"/>
    </source>
</evidence>
<sequence>MKRFLVLVGLLGLFSCETEITDFKTENLSDAFVVYGEMSNMAGPYTVRLNYTSAYSPFDPTQFQGQPVPGAAIRIVDEIGSIAALKEIQKGMYQTPATFQGQVGKKYRLEIRTADGLDIASDWQQLSMPLGLKSFTSTYKNADKVENMYFKLQASVQDSRGTEDYYFVKRQDFIQFLTTCPNPPPPPAPVPICYNKCWQANQNTQPILADDSFLDGREIDIPLLTIPYDDFTEWVVQLEVYHVDKATHQYWKRQEAQRILDGGIFDKVPAQIIGNLTCLNKPDRQVLGYFMVAGKSKERMLVDRYHGIPAESYQKLVNYIEFNKLRYQNSPLWDCRQAAWIPYNVGLTLPVY</sequence>
<dbReference type="AlphaFoldDB" id="A0A2S2DSS6"/>
<protein>
    <recommendedName>
        <fullName evidence="3">DUF4249 domain-containing protein</fullName>
    </recommendedName>
</protein>
<organism evidence="1 2">
    <name type="scientific">Aquirufa nivalisilvae</name>
    <dbReference type="NCBI Taxonomy" id="2516557"/>
    <lineage>
        <taxon>Bacteria</taxon>
        <taxon>Pseudomonadati</taxon>
        <taxon>Bacteroidota</taxon>
        <taxon>Cytophagia</taxon>
        <taxon>Cytophagales</taxon>
        <taxon>Flectobacillaceae</taxon>
        <taxon>Aquirufa</taxon>
    </lineage>
</organism>
<reference evidence="2" key="1">
    <citation type="submission" date="2018-05" db="EMBL/GenBank/DDBJ databases">
        <title>Pseudarcicella sp. HME7025 Genome sequencing and assembly.</title>
        <authorList>
            <person name="Kim H."/>
            <person name="Kang H."/>
            <person name="Joh K."/>
        </authorList>
    </citation>
    <scope>NUCLEOTIDE SEQUENCE [LARGE SCALE GENOMIC DNA]</scope>
    <source>
        <strain evidence="2">HME7025</strain>
    </source>
</reference>
<dbReference type="Pfam" id="PF14054">
    <property type="entry name" value="DUF4249"/>
    <property type="match status" value="1"/>
</dbReference>
<dbReference type="KEGG" id="psez:HME7025_00554"/>
<dbReference type="InterPro" id="IPR025345">
    <property type="entry name" value="DUF4249"/>
</dbReference>
<dbReference type="PROSITE" id="PS51257">
    <property type="entry name" value="PROKAR_LIPOPROTEIN"/>
    <property type="match status" value="1"/>
</dbReference>
<dbReference type="OrthoDB" id="922982at2"/>
<evidence type="ECO:0000313" key="1">
    <source>
        <dbReference type="EMBL" id="AWL08426.1"/>
    </source>
</evidence>
<accession>A0A2S2DSS6</accession>
<dbReference type="RefSeq" id="WP_109322179.1">
    <property type="nucleotide sequence ID" value="NZ_CP029346.1"/>
</dbReference>
<evidence type="ECO:0008006" key="3">
    <source>
        <dbReference type="Google" id="ProtNLM"/>
    </source>
</evidence>
<proteinExistence type="predicted"/>